<name>W0DK39_9GAMM</name>
<gene>
    <name evidence="5" type="ORF">THITH_12690</name>
</gene>
<evidence type="ECO:0000259" key="4">
    <source>
        <dbReference type="PROSITE" id="PS01124"/>
    </source>
</evidence>
<evidence type="ECO:0000256" key="1">
    <source>
        <dbReference type="ARBA" id="ARBA00023015"/>
    </source>
</evidence>
<dbReference type="PROSITE" id="PS00041">
    <property type="entry name" value="HTH_ARAC_FAMILY_1"/>
    <property type="match status" value="1"/>
</dbReference>
<dbReference type="PANTHER" id="PTHR46796">
    <property type="entry name" value="HTH-TYPE TRANSCRIPTIONAL ACTIVATOR RHAS-RELATED"/>
    <property type="match status" value="1"/>
</dbReference>
<dbReference type="PROSITE" id="PS01124">
    <property type="entry name" value="HTH_ARAC_FAMILY_2"/>
    <property type="match status" value="1"/>
</dbReference>
<dbReference type="EMBL" id="CP007029">
    <property type="protein sequence ID" value="AHE98969.1"/>
    <property type="molecule type" value="Genomic_DNA"/>
</dbReference>
<keyword evidence="2" id="KW-0238">DNA-binding</keyword>
<sequence>MPQPSQNMLEFFTRGPEAPSLEESRARTDFPASMLENAHPPGELVTPPIRELMLSQSVGRPFRHSSEIGGGPFSGCAQPPGFVVIPPRVPGRCHMYNPARLRFLGIPADLARDCLERDSDDPLDFGRLHAMVHQDPLITQALDALWQEMGRHDPAAQLFVDSMISALVVRLARLAEQVRDVDTRRGGLAPQQSARVINYMRCHLDRRITLRELAGLAGLSPWHFARSFRHSHGMPPHQYLTRFRIQRAQELLAHTPLSVTAVATATGYSVPQLARQFRQAVGTTPSEYRNQLQRSA</sequence>
<dbReference type="InterPro" id="IPR018060">
    <property type="entry name" value="HTH_AraC"/>
</dbReference>
<dbReference type="Proteomes" id="UP000005289">
    <property type="component" value="Chromosome"/>
</dbReference>
<keyword evidence="1" id="KW-0805">Transcription regulation</keyword>
<dbReference type="Gene3D" id="1.10.10.60">
    <property type="entry name" value="Homeodomain-like"/>
    <property type="match status" value="2"/>
</dbReference>
<accession>W0DK39</accession>
<dbReference type="SMART" id="SM00342">
    <property type="entry name" value="HTH_ARAC"/>
    <property type="match status" value="1"/>
</dbReference>
<dbReference type="STRING" id="713585.THITH_12690"/>
<keyword evidence="3" id="KW-0804">Transcription</keyword>
<dbReference type="Pfam" id="PF12833">
    <property type="entry name" value="HTH_18"/>
    <property type="match status" value="1"/>
</dbReference>
<dbReference type="GO" id="GO:0003700">
    <property type="term" value="F:DNA-binding transcription factor activity"/>
    <property type="evidence" value="ECO:0007669"/>
    <property type="project" value="InterPro"/>
</dbReference>
<dbReference type="InterPro" id="IPR009057">
    <property type="entry name" value="Homeodomain-like_sf"/>
</dbReference>
<dbReference type="GO" id="GO:0043565">
    <property type="term" value="F:sequence-specific DNA binding"/>
    <property type="evidence" value="ECO:0007669"/>
    <property type="project" value="InterPro"/>
</dbReference>
<dbReference type="InterPro" id="IPR050204">
    <property type="entry name" value="AraC_XylS_family_regulators"/>
</dbReference>
<reference evidence="5 6" key="1">
    <citation type="submission" date="2013-12" db="EMBL/GenBank/DDBJ databases">
        <authorList>
            <consortium name="DOE Joint Genome Institute"/>
            <person name="Muyzer G."/>
            <person name="Huntemann M."/>
            <person name="Han J."/>
            <person name="Chen A."/>
            <person name="Kyrpides N."/>
            <person name="Mavromatis K."/>
            <person name="Markowitz V."/>
            <person name="Palaniappan K."/>
            <person name="Ivanova N."/>
            <person name="Schaumberg A."/>
            <person name="Pati A."/>
            <person name="Liolios K."/>
            <person name="Nordberg H.P."/>
            <person name="Cantor M.N."/>
            <person name="Hua S.X."/>
            <person name="Woyke T."/>
        </authorList>
    </citation>
    <scope>NUCLEOTIDE SEQUENCE [LARGE SCALE GENOMIC DNA]</scope>
    <source>
        <strain evidence="5 6">ARh 1</strain>
    </source>
</reference>
<proteinExistence type="predicted"/>
<evidence type="ECO:0000313" key="5">
    <source>
        <dbReference type="EMBL" id="AHE98969.1"/>
    </source>
</evidence>
<keyword evidence="6" id="KW-1185">Reference proteome</keyword>
<evidence type="ECO:0000256" key="3">
    <source>
        <dbReference type="ARBA" id="ARBA00023163"/>
    </source>
</evidence>
<organism evidence="5 6">
    <name type="scientific">Thioalkalivibrio paradoxus ARh 1</name>
    <dbReference type="NCBI Taxonomy" id="713585"/>
    <lineage>
        <taxon>Bacteria</taxon>
        <taxon>Pseudomonadati</taxon>
        <taxon>Pseudomonadota</taxon>
        <taxon>Gammaproteobacteria</taxon>
        <taxon>Chromatiales</taxon>
        <taxon>Ectothiorhodospiraceae</taxon>
        <taxon>Thioalkalivibrio</taxon>
    </lineage>
</organism>
<dbReference type="AlphaFoldDB" id="W0DK39"/>
<evidence type="ECO:0000313" key="6">
    <source>
        <dbReference type="Proteomes" id="UP000005289"/>
    </source>
</evidence>
<dbReference type="HOGENOM" id="CLU_000445_88_4_6"/>
<feature type="domain" description="HTH araC/xylS-type" evidence="4">
    <location>
        <begin position="194"/>
        <end position="291"/>
    </location>
</feature>
<dbReference type="SUPFAM" id="SSF46689">
    <property type="entry name" value="Homeodomain-like"/>
    <property type="match status" value="2"/>
</dbReference>
<evidence type="ECO:0000256" key="2">
    <source>
        <dbReference type="ARBA" id="ARBA00023125"/>
    </source>
</evidence>
<dbReference type="PANTHER" id="PTHR46796:SF6">
    <property type="entry name" value="ARAC SUBFAMILY"/>
    <property type="match status" value="1"/>
</dbReference>
<protein>
    <submittedName>
        <fullName evidence="5">AraC family transcriptional regulator</fullName>
    </submittedName>
</protein>
<dbReference type="KEGG" id="tti:THITH_12690"/>
<dbReference type="InterPro" id="IPR018062">
    <property type="entry name" value="HTH_AraC-typ_CS"/>
</dbReference>